<keyword evidence="2" id="KW-0732">Signal</keyword>
<evidence type="ECO:0000313" key="3">
    <source>
        <dbReference type="EMBL" id="MCU7549355.1"/>
    </source>
</evidence>
<gene>
    <name evidence="3" type="ORF">OCK74_09535</name>
</gene>
<name>A0A9X2XV85_9BACT</name>
<accession>A0A9X2XV85</accession>
<feature type="compositionally biased region" description="Low complexity" evidence="1">
    <location>
        <begin position="221"/>
        <end position="232"/>
    </location>
</feature>
<dbReference type="EMBL" id="JAOTIF010000005">
    <property type="protein sequence ID" value="MCU7549355.1"/>
    <property type="molecule type" value="Genomic_DNA"/>
</dbReference>
<evidence type="ECO:0000256" key="1">
    <source>
        <dbReference type="SAM" id="MobiDB-lite"/>
    </source>
</evidence>
<reference evidence="3" key="1">
    <citation type="submission" date="2022-09" db="EMBL/GenBank/DDBJ databases">
        <authorList>
            <person name="Yuan C."/>
            <person name="Ke Z."/>
        </authorList>
    </citation>
    <scope>NUCLEOTIDE SEQUENCE</scope>
    <source>
        <strain evidence="3">LB-8</strain>
    </source>
</reference>
<dbReference type="AlphaFoldDB" id="A0A9X2XV85"/>
<organism evidence="3 4">
    <name type="scientific">Paraflavisolibacter caeni</name>
    <dbReference type="NCBI Taxonomy" id="2982496"/>
    <lineage>
        <taxon>Bacteria</taxon>
        <taxon>Pseudomonadati</taxon>
        <taxon>Bacteroidota</taxon>
        <taxon>Chitinophagia</taxon>
        <taxon>Chitinophagales</taxon>
        <taxon>Chitinophagaceae</taxon>
        <taxon>Paraflavisolibacter</taxon>
    </lineage>
</organism>
<reference evidence="3" key="2">
    <citation type="submission" date="2023-04" db="EMBL/GenBank/DDBJ databases">
        <title>Paracnuella aquatica gen. nov., sp. nov., a member of the family Chitinophagaceae isolated from a hot spring.</title>
        <authorList>
            <person name="Wang C."/>
        </authorList>
    </citation>
    <scope>NUCLEOTIDE SEQUENCE</scope>
    <source>
        <strain evidence="3">LB-8</strain>
    </source>
</reference>
<feature type="chain" id="PRO_5040966853" description="DUF4412 domain-containing protein" evidence="2">
    <location>
        <begin position="21"/>
        <end position="232"/>
    </location>
</feature>
<protein>
    <recommendedName>
        <fullName evidence="5">DUF4412 domain-containing protein</fullName>
    </recommendedName>
</protein>
<dbReference type="Proteomes" id="UP001155483">
    <property type="component" value="Unassembled WGS sequence"/>
</dbReference>
<keyword evidence="4" id="KW-1185">Reference proteome</keyword>
<proteinExistence type="predicted"/>
<comment type="caution">
    <text evidence="3">The sequence shown here is derived from an EMBL/GenBank/DDBJ whole genome shotgun (WGS) entry which is preliminary data.</text>
</comment>
<dbReference type="RefSeq" id="WP_279296796.1">
    <property type="nucleotide sequence ID" value="NZ_JAOTIF010000005.1"/>
</dbReference>
<feature type="compositionally biased region" description="Polar residues" evidence="1">
    <location>
        <begin position="192"/>
        <end position="220"/>
    </location>
</feature>
<evidence type="ECO:0000256" key="2">
    <source>
        <dbReference type="SAM" id="SignalP"/>
    </source>
</evidence>
<evidence type="ECO:0008006" key="5">
    <source>
        <dbReference type="Google" id="ProtNLM"/>
    </source>
</evidence>
<sequence length="232" mass="25222">MKNTIFMAITALFVTASAQAQQPTTNIDSTRRGTTVDSIRAKYKMQPMPEAMSTERVFPALGTYQLNNATDPAASTVTVTMDSASRGIVWVEGLPQGRIKAYLKKSPSTYRILSQKTASGTQVPEGTLFYDSTAHQLNVALGVPYNEADPTSVFTALNTTTQPAGEPTDVKIKTKDTKVKTKAKYYTATKQMPMTQPGLNATDSLQNQGVQTQDTLNQSGQQPQQPQKPQQP</sequence>
<feature type="signal peptide" evidence="2">
    <location>
        <begin position="1"/>
        <end position="20"/>
    </location>
</feature>
<feature type="region of interest" description="Disordered" evidence="1">
    <location>
        <begin position="190"/>
        <end position="232"/>
    </location>
</feature>
<evidence type="ECO:0000313" key="4">
    <source>
        <dbReference type="Proteomes" id="UP001155483"/>
    </source>
</evidence>